<dbReference type="InterPro" id="IPR036508">
    <property type="entry name" value="Chitin-bd_dom_sf"/>
</dbReference>
<reference evidence="4 5" key="1">
    <citation type="journal article" date="2008" name="PLoS Genet.">
        <title>Genomic islands in the pathogenic filamentous fungus Aspergillus fumigatus.</title>
        <authorList>
            <person name="Fedorova N.D."/>
            <person name="Khaldi N."/>
            <person name="Joardar V.S."/>
            <person name="Maiti R."/>
            <person name="Amedeo P."/>
            <person name="Anderson M.J."/>
            <person name="Crabtree J."/>
            <person name="Silva J.C."/>
            <person name="Badger J.H."/>
            <person name="Albarraq A."/>
            <person name="Angiuoli S."/>
            <person name="Bussey H."/>
            <person name="Bowyer P."/>
            <person name="Cotty P.J."/>
            <person name="Dyer P.S."/>
            <person name="Egan A."/>
            <person name="Galens K."/>
            <person name="Fraser-Liggett C.M."/>
            <person name="Haas B.J."/>
            <person name="Inman J.M."/>
            <person name="Kent R."/>
            <person name="Lemieux S."/>
            <person name="Malavazi I."/>
            <person name="Orvis J."/>
            <person name="Roemer T."/>
            <person name="Ronning C.M."/>
            <person name="Sundaram J.P."/>
            <person name="Sutton G."/>
            <person name="Turner G."/>
            <person name="Venter J.C."/>
            <person name="White O.R."/>
            <person name="Whitty B.R."/>
            <person name="Youngman P."/>
            <person name="Wolfe K.H."/>
            <person name="Goldman G.H."/>
            <person name="Wortman J.R."/>
            <person name="Jiang B."/>
            <person name="Denning D.W."/>
            <person name="Nierman W.C."/>
        </authorList>
    </citation>
    <scope>NUCLEOTIDE SEQUENCE [LARGE SCALE GENOMIC DNA]</scope>
    <source>
        <strain evidence="5">ATCC 1007 / CBS 513.65 / DSM 816 / NCTC 3887 / NRRL 1</strain>
    </source>
</reference>
<dbReference type="PROSITE" id="PS50940">
    <property type="entry name" value="CHIT_BIND_II"/>
    <property type="match status" value="1"/>
</dbReference>
<accession>A1C5Q9</accession>
<dbReference type="GO" id="GO:0008061">
    <property type="term" value="F:chitin binding"/>
    <property type="evidence" value="ECO:0007669"/>
    <property type="project" value="InterPro"/>
</dbReference>
<organism evidence="4 5">
    <name type="scientific">Aspergillus clavatus (strain ATCC 1007 / CBS 513.65 / DSM 816 / NCTC 3887 / NRRL 1 / QM 1276 / 107)</name>
    <dbReference type="NCBI Taxonomy" id="344612"/>
    <lineage>
        <taxon>Eukaryota</taxon>
        <taxon>Fungi</taxon>
        <taxon>Dikarya</taxon>
        <taxon>Ascomycota</taxon>
        <taxon>Pezizomycotina</taxon>
        <taxon>Eurotiomycetes</taxon>
        <taxon>Eurotiomycetidae</taxon>
        <taxon>Eurotiales</taxon>
        <taxon>Aspergillaceae</taxon>
        <taxon>Aspergillus</taxon>
        <taxon>Aspergillus subgen. Fumigati</taxon>
    </lineage>
</organism>
<dbReference type="GO" id="GO:0005576">
    <property type="term" value="C:extracellular region"/>
    <property type="evidence" value="ECO:0007669"/>
    <property type="project" value="InterPro"/>
</dbReference>
<dbReference type="HOGENOM" id="CLU_127755_1_0_1"/>
<dbReference type="Pfam" id="PF01607">
    <property type="entry name" value="CBM_14"/>
    <property type="match status" value="1"/>
</dbReference>
<dbReference type="SUPFAM" id="SSF57625">
    <property type="entry name" value="Invertebrate chitin-binding proteins"/>
    <property type="match status" value="1"/>
</dbReference>
<dbReference type="GeneID" id="4708345"/>
<dbReference type="RefSeq" id="XP_001276453.1">
    <property type="nucleotide sequence ID" value="XM_001276452.1"/>
</dbReference>
<name>A1C5Q9_ASPCL</name>
<dbReference type="Gene3D" id="2.170.140.10">
    <property type="entry name" value="Chitin binding domain"/>
    <property type="match status" value="1"/>
</dbReference>
<keyword evidence="5" id="KW-1185">Reference proteome</keyword>
<feature type="signal peptide" evidence="2">
    <location>
        <begin position="1"/>
        <end position="22"/>
    </location>
</feature>
<feature type="compositionally biased region" description="Gly residues" evidence="1">
    <location>
        <begin position="83"/>
        <end position="92"/>
    </location>
</feature>
<keyword evidence="2" id="KW-0732">Signal</keyword>
<feature type="chain" id="PRO_5002632942" evidence="2">
    <location>
        <begin position="23"/>
        <end position="127"/>
    </location>
</feature>
<dbReference type="InterPro" id="IPR002557">
    <property type="entry name" value="Chitin-bd_dom"/>
</dbReference>
<sequence length="127" mass="12915">MQFTYKALSALAVSFFFSTASAVAHCKPGQAWPDVHDCHNFFECASGGVPVLKTCGPGTAYCPKTGICDYEFKNPACRLHGAGPEGHAGPGGHDGKGPEGHGGPGGIEEFAGHGRPDGPAGPGAINH</sequence>
<feature type="domain" description="Chitin-binding type-2" evidence="3">
    <location>
        <begin position="23"/>
        <end position="79"/>
    </location>
</feature>
<feature type="region of interest" description="Disordered" evidence="1">
    <location>
        <begin position="81"/>
        <end position="127"/>
    </location>
</feature>
<dbReference type="KEGG" id="act:ACLA_004410"/>
<dbReference type="SMART" id="SM00494">
    <property type="entry name" value="ChtBD2"/>
    <property type="match status" value="1"/>
</dbReference>
<protein>
    <submittedName>
        <fullName evidence="4">Chitin binding Peritrophin-A domain protein</fullName>
    </submittedName>
</protein>
<evidence type="ECO:0000259" key="3">
    <source>
        <dbReference type="PROSITE" id="PS50940"/>
    </source>
</evidence>
<evidence type="ECO:0000256" key="2">
    <source>
        <dbReference type="SAM" id="SignalP"/>
    </source>
</evidence>
<dbReference type="Proteomes" id="UP000006701">
    <property type="component" value="Unassembled WGS sequence"/>
</dbReference>
<gene>
    <name evidence="4" type="ORF">ACLA_004410</name>
</gene>
<evidence type="ECO:0000313" key="4">
    <source>
        <dbReference type="EMBL" id="EAW15027.1"/>
    </source>
</evidence>
<dbReference type="VEuPathDB" id="FungiDB:ACLA_004410"/>
<dbReference type="EMBL" id="DS027004">
    <property type="protein sequence ID" value="EAW15027.1"/>
    <property type="molecule type" value="Genomic_DNA"/>
</dbReference>
<dbReference type="STRING" id="344612.A1C5Q9"/>
<evidence type="ECO:0000256" key="1">
    <source>
        <dbReference type="SAM" id="MobiDB-lite"/>
    </source>
</evidence>
<dbReference type="eggNOG" id="ENOG502RS47">
    <property type="taxonomic scope" value="Eukaryota"/>
</dbReference>
<proteinExistence type="predicted"/>
<dbReference type="OrthoDB" id="6020543at2759"/>
<dbReference type="AlphaFoldDB" id="A1C5Q9"/>
<evidence type="ECO:0000313" key="5">
    <source>
        <dbReference type="Proteomes" id="UP000006701"/>
    </source>
</evidence>
<dbReference type="OMA" id="FGICDYE"/>